<reference evidence="1" key="1">
    <citation type="journal article" date="2010" name="ISME J.">
        <title>Metagenome of the Mediterranean deep chlorophyll maximum studied by direct and fosmid library 454 pyrosequencing.</title>
        <authorList>
            <person name="Ghai R."/>
            <person name="Martin-Cuadrado A.B."/>
            <person name="Molto A.G."/>
            <person name="Heredia I.G."/>
            <person name="Cabrera R."/>
            <person name="Martin J."/>
            <person name="Verdu M."/>
            <person name="Deschamps P."/>
            <person name="Moreira D."/>
            <person name="Lopez-Garcia P."/>
            <person name="Mira A."/>
            <person name="Rodriguez-Valera F."/>
        </authorList>
    </citation>
    <scope>NUCLEOTIDE SEQUENCE</scope>
</reference>
<protein>
    <submittedName>
        <fullName evidence="1">Uncharacterized protein</fullName>
    </submittedName>
</protein>
<sequence length="150" mass="17240">MNRNGEVVLTTKGETLAKLKNPVLDDWNFGYDERIISSPLSLEESEFLCFKLTNSHPREYLRMCELVSLLDSEPMTRSELLEVFEAIKHMSQATKSAELNGLMGRMIDLQLIDKQAHANFRGDGRSSNLYTLKKNNRTAEMLERVASHRY</sequence>
<name>D6PB02_9ARCH</name>
<accession>D6PB02</accession>
<proteinExistence type="predicted"/>
<dbReference type="EMBL" id="GU942957">
    <property type="protein sequence ID" value="ADD92903.1"/>
    <property type="molecule type" value="Genomic_DNA"/>
</dbReference>
<dbReference type="AlphaFoldDB" id="D6PB02"/>
<evidence type="ECO:0000313" key="1">
    <source>
        <dbReference type="EMBL" id="ADD92903.1"/>
    </source>
</evidence>
<organism evidence="1">
    <name type="scientific">uncultured archaeon MedDCM-OCT-S02-C115</name>
    <dbReference type="NCBI Taxonomy" id="743083"/>
    <lineage>
        <taxon>Archaea</taxon>
        <taxon>environmental samples</taxon>
    </lineage>
</organism>